<accession>A0AB74QA88</accession>
<name>A0AB74QA88_CLODI</name>
<sequence>MVEVNIKIKGELSEIIDSIRGIFNSFDEELILDIKSE</sequence>
<organism evidence="1 2">
    <name type="scientific">Clostridioides difficile</name>
    <name type="common">Peptoclostridium difficile</name>
    <dbReference type="NCBI Taxonomy" id="1496"/>
    <lineage>
        <taxon>Bacteria</taxon>
        <taxon>Bacillati</taxon>
        <taxon>Bacillota</taxon>
        <taxon>Clostridia</taxon>
        <taxon>Peptostreptococcales</taxon>
        <taxon>Peptostreptococcaceae</taxon>
        <taxon>Clostridioides</taxon>
    </lineage>
</organism>
<evidence type="ECO:0000313" key="1">
    <source>
        <dbReference type="EMBL" id="VFD31134.1"/>
    </source>
</evidence>
<evidence type="ECO:0008006" key="3">
    <source>
        <dbReference type="Google" id="ProtNLM"/>
    </source>
</evidence>
<dbReference type="EMBL" id="CAADAN010000004">
    <property type="protein sequence ID" value="VFD31134.1"/>
    <property type="molecule type" value="Genomic_DNA"/>
</dbReference>
<dbReference type="AlphaFoldDB" id="A0AB74QA88"/>
<dbReference type="Proteomes" id="UP000411588">
    <property type="component" value="Unassembled WGS sequence"/>
</dbReference>
<gene>
    <name evidence="1" type="ORF">SAMEA1402399_01513</name>
</gene>
<proteinExistence type="predicted"/>
<protein>
    <recommendedName>
        <fullName evidence="3">Phage protein</fullName>
    </recommendedName>
</protein>
<reference evidence="1 2" key="1">
    <citation type="submission" date="2019-02" db="EMBL/GenBank/DDBJ databases">
        <authorList>
            <consortium name="Pathogen Informatics"/>
        </authorList>
    </citation>
    <scope>NUCLEOTIDE SEQUENCE [LARGE SCALE GENOMIC DNA]</scope>
    <source>
        <strain evidence="2">clo34</strain>
    </source>
</reference>
<evidence type="ECO:0000313" key="2">
    <source>
        <dbReference type="Proteomes" id="UP000411588"/>
    </source>
</evidence>
<comment type="caution">
    <text evidence="1">The sequence shown here is derived from an EMBL/GenBank/DDBJ whole genome shotgun (WGS) entry which is preliminary data.</text>
</comment>